<dbReference type="PROSITE" id="PS50928">
    <property type="entry name" value="ABC_TM1"/>
    <property type="match status" value="1"/>
</dbReference>
<dbReference type="RefSeq" id="WP_176239445.1">
    <property type="nucleotide sequence ID" value="NZ_AP024412.1"/>
</dbReference>
<keyword evidence="10" id="KW-1185">Reference proteome</keyword>
<sequence>MIDYLLETIKYLSTGASVSLRIFFVTLALSFPISIILSMSYRLNPFFRRLTSLYTWLFRGTPLMLQLFFFMFGLPAFGIMIDRMMVAYIAFVLNYAAYFTEIMRAGIESLPKDQEESAQMMGASRLKTYRYVIMPQAIRKEMPTITNEVITLIKDTSLVTVIAISDLMRNVKEIVSRDFTISPFFLAAVFYLLMSFLIIKIFKKLEQKFDFMDNTVS</sequence>
<dbReference type="PANTHER" id="PTHR30614">
    <property type="entry name" value="MEMBRANE COMPONENT OF AMINO ACID ABC TRANSPORTER"/>
    <property type="match status" value="1"/>
</dbReference>
<organism evidence="9 10">
    <name type="scientific">Mariniplasma anaerobium</name>
    <dbReference type="NCBI Taxonomy" id="2735436"/>
    <lineage>
        <taxon>Bacteria</taxon>
        <taxon>Bacillati</taxon>
        <taxon>Mycoplasmatota</taxon>
        <taxon>Mollicutes</taxon>
        <taxon>Acholeplasmatales</taxon>
        <taxon>Acholeplasmataceae</taxon>
        <taxon>Mariniplasma</taxon>
    </lineage>
</organism>
<dbReference type="InterPro" id="IPR000515">
    <property type="entry name" value="MetI-like"/>
</dbReference>
<evidence type="ECO:0000256" key="8">
    <source>
        <dbReference type="RuleBase" id="RU363032"/>
    </source>
</evidence>
<keyword evidence="3" id="KW-1003">Cell membrane</keyword>
<keyword evidence="5" id="KW-0029">Amino-acid transport</keyword>
<keyword evidence="6 8" id="KW-1133">Transmembrane helix</keyword>
<dbReference type="PANTHER" id="PTHR30614:SF0">
    <property type="entry name" value="L-CYSTINE TRANSPORT SYSTEM PERMEASE PROTEIN TCYL"/>
    <property type="match status" value="1"/>
</dbReference>
<evidence type="ECO:0000256" key="7">
    <source>
        <dbReference type="ARBA" id="ARBA00023136"/>
    </source>
</evidence>
<keyword evidence="4 8" id="KW-0812">Transmembrane</keyword>
<dbReference type="Pfam" id="PF00528">
    <property type="entry name" value="BPD_transp_1"/>
    <property type="match status" value="1"/>
</dbReference>
<feature type="transmembrane region" description="Helical" evidence="8">
    <location>
        <begin position="20"/>
        <end position="41"/>
    </location>
</feature>
<comment type="subcellular location">
    <subcellularLocation>
        <location evidence="1 8">Cell membrane</location>
        <topology evidence="1 8">Multi-pass membrane protein</topology>
    </subcellularLocation>
</comment>
<feature type="transmembrane region" description="Helical" evidence="8">
    <location>
        <begin position="181"/>
        <end position="202"/>
    </location>
</feature>
<gene>
    <name evidence="9" type="ORF">MPAN_016960</name>
</gene>
<accession>A0A7U9XV27</accession>
<dbReference type="InterPro" id="IPR035906">
    <property type="entry name" value="MetI-like_sf"/>
</dbReference>
<evidence type="ECO:0000313" key="9">
    <source>
        <dbReference type="EMBL" id="BCR36803.1"/>
    </source>
</evidence>
<dbReference type="SUPFAM" id="SSF161098">
    <property type="entry name" value="MetI-like"/>
    <property type="match status" value="1"/>
</dbReference>
<dbReference type="EMBL" id="AP024412">
    <property type="protein sequence ID" value="BCR36803.1"/>
    <property type="molecule type" value="Genomic_DNA"/>
</dbReference>
<dbReference type="NCBIfam" id="TIGR01726">
    <property type="entry name" value="HEQRo_perm_3TM"/>
    <property type="match status" value="1"/>
</dbReference>
<dbReference type="GO" id="GO:0022857">
    <property type="term" value="F:transmembrane transporter activity"/>
    <property type="evidence" value="ECO:0007669"/>
    <property type="project" value="InterPro"/>
</dbReference>
<feature type="transmembrane region" description="Helical" evidence="8">
    <location>
        <begin position="53"/>
        <end position="74"/>
    </location>
</feature>
<feature type="transmembrane region" description="Helical" evidence="8">
    <location>
        <begin position="86"/>
        <end position="107"/>
    </location>
</feature>
<proteinExistence type="inferred from homology"/>
<reference evidence="9" key="1">
    <citation type="submission" date="2021-01" db="EMBL/GenBank/DDBJ databases">
        <title>Draft genome sequence of Acholeplasmataceae bacterium strain Mahy22.</title>
        <authorList>
            <person name="Watanabe M."/>
            <person name="Kojima H."/>
            <person name="Fukui M."/>
        </authorList>
    </citation>
    <scope>NUCLEOTIDE SEQUENCE</scope>
    <source>
        <strain evidence="9">Mahy22</strain>
    </source>
</reference>
<dbReference type="KEGG" id="manr:MPAN_016960"/>
<dbReference type="InterPro" id="IPR010065">
    <property type="entry name" value="AA_ABC_transptr_permease_3TM"/>
</dbReference>
<dbReference type="AlphaFoldDB" id="A0A7U9XV27"/>
<name>A0A7U9XV27_9MOLU</name>
<evidence type="ECO:0000256" key="1">
    <source>
        <dbReference type="ARBA" id="ARBA00004651"/>
    </source>
</evidence>
<evidence type="ECO:0000313" key="10">
    <source>
        <dbReference type="Proteomes" id="UP000620133"/>
    </source>
</evidence>
<evidence type="ECO:0000256" key="3">
    <source>
        <dbReference type="ARBA" id="ARBA00022475"/>
    </source>
</evidence>
<protein>
    <submittedName>
        <fullName evidence="9">Amino acid ABC transporter permease</fullName>
    </submittedName>
</protein>
<comment type="similarity">
    <text evidence="8">Belongs to the binding-protein-dependent transport system permease family.</text>
</comment>
<dbReference type="GO" id="GO:0006865">
    <property type="term" value="P:amino acid transport"/>
    <property type="evidence" value="ECO:0007669"/>
    <property type="project" value="UniProtKB-KW"/>
</dbReference>
<keyword evidence="7 8" id="KW-0472">Membrane</keyword>
<dbReference type="InterPro" id="IPR043429">
    <property type="entry name" value="ArtM/GltK/GlnP/TcyL/YhdX-like"/>
</dbReference>
<evidence type="ECO:0000256" key="5">
    <source>
        <dbReference type="ARBA" id="ARBA00022970"/>
    </source>
</evidence>
<dbReference type="Proteomes" id="UP000620133">
    <property type="component" value="Chromosome"/>
</dbReference>
<evidence type="ECO:0000256" key="4">
    <source>
        <dbReference type="ARBA" id="ARBA00022692"/>
    </source>
</evidence>
<dbReference type="GO" id="GO:0043190">
    <property type="term" value="C:ATP-binding cassette (ABC) transporter complex"/>
    <property type="evidence" value="ECO:0007669"/>
    <property type="project" value="InterPro"/>
</dbReference>
<dbReference type="Gene3D" id="1.10.3720.10">
    <property type="entry name" value="MetI-like"/>
    <property type="match status" value="1"/>
</dbReference>
<keyword evidence="2 8" id="KW-0813">Transport</keyword>
<dbReference type="CDD" id="cd06261">
    <property type="entry name" value="TM_PBP2"/>
    <property type="match status" value="1"/>
</dbReference>
<evidence type="ECO:0000256" key="6">
    <source>
        <dbReference type="ARBA" id="ARBA00022989"/>
    </source>
</evidence>
<evidence type="ECO:0000256" key="2">
    <source>
        <dbReference type="ARBA" id="ARBA00022448"/>
    </source>
</evidence>